<evidence type="ECO:0000313" key="1">
    <source>
        <dbReference type="EMBL" id="AEM40583.1"/>
    </source>
</evidence>
<dbReference type="Proteomes" id="UP000000692">
    <property type="component" value="Chromosome"/>
</dbReference>
<dbReference type="KEGG" id="kvl:KVU_0744"/>
<evidence type="ECO:0000313" key="2">
    <source>
        <dbReference type="Proteomes" id="UP000000692"/>
    </source>
</evidence>
<name>F9Y4M6_KETVW</name>
<reference evidence="1 2" key="1">
    <citation type="journal article" date="2011" name="J. Bacteriol.">
        <title>Complete genome sequence of the industrial strain Ketogulonicigenium vulgare WSH-001.</title>
        <authorList>
            <person name="Liu L."/>
            <person name="Li Y."/>
            <person name="Zhang J."/>
            <person name="Zhou Z."/>
            <person name="Liu J."/>
            <person name="Li X."/>
            <person name="Zhou J."/>
            <person name="Du G."/>
            <person name="Wang L."/>
            <person name="Chen J."/>
        </authorList>
    </citation>
    <scope>NUCLEOTIDE SEQUENCE [LARGE SCALE GENOMIC DNA]</scope>
    <source>
        <strain evidence="1 2">WSH-001</strain>
    </source>
</reference>
<dbReference type="HOGENOM" id="CLU_2479185_0_0_5"/>
<accession>F9Y4M6</accession>
<dbReference type="EMBL" id="CP002018">
    <property type="protein sequence ID" value="AEM40583.1"/>
    <property type="molecule type" value="Genomic_DNA"/>
</dbReference>
<dbReference type="RefSeq" id="WP_013384038.1">
    <property type="nucleotide sequence ID" value="NC_017384.1"/>
</dbReference>
<gene>
    <name evidence="1" type="ordered locus">KVU_0744</name>
</gene>
<protein>
    <submittedName>
        <fullName evidence="1">Uncharacterized protein</fullName>
    </submittedName>
</protein>
<dbReference type="AlphaFoldDB" id="F9Y4M6"/>
<keyword evidence="2" id="KW-1185">Reference proteome</keyword>
<organism evidence="1 2">
    <name type="scientific">Ketogulonicigenium vulgare (strain WSH-001)</name>
    <dbReference type="NCBI Taxonomy" id="759362"/>
    <lineage>
        <taxon>Bacteria</taxon>
        <taxon>Pseudomonadati</taxon>
        <taxon>Pseudomonadota</taxon>
        <taxon>Alphaproteobacteria</taxon>
        <taxon>Rhodobacterales</taxon>
        <taxon>Roseobacteraceae</taxon>
        <taxon>Ketogulonicigenium</taxon>
    </lineage>
</organism>
<sequence length="87" mass="9417">MQIYWTGPQTAIIAAEAAATALVTGLPEYRDGQEVAPEARVTARWAEPRETATPGTWAIPAYPGMDVPEGCEAVEVVEWPEGEDENM</sequence>
<proteinExistence type="predicted"/>